<dbReference type="AlphaFoldDB" id="A0AAJ2KVN3"/>
<proteinExistence type="inferred from homology"/>
<dbReference type="InterPro" id="IPR002645">
    <property type="entry name" value="STAS_dom"/>
</dbReference>
<comment type="similarity">
    <text evidence="1 2">Belongs to the anti-sigma-factor antagonist family.</text>
</comment>
<dbReference type="SUPFAM" id="SSF52091">
    <property type="entry name" value="SpoIIaa-like"/>
    <property type="match status" value="1"/>
</dbReference>
<dbReference type="EMBL" id="JAWJAY010000001">
    <property type="protein sequence ID" value="MDV2883870.1"/>
    <property type="molecule type" value="Genomic_DNA"/>
</dbReference>
<feature type="domain" description="STAS" evidence="3">
    <location>
        <begin position="15"/>
        <end position="103"/>
    </location>
</feature>
<evidence type="ECO:0000256" key="2">
    <source>
        <dbReference type="RuleBase" id="RU003749"/>
    </source>
</evidence>
<sequence length="103" mass="11684">MTHFTLSKKMNELEVKLIGDLDIDSTELIEEELLPALMQHQTIIINFEEVPFIDSSGIGLLLSTIQTLNEQQIALTISKVRTEVMDIFEILQIPEIVGKDIFV</sequence>
<dbReference type="PROSITE" id="PS50801">
    <property type="entry name" value="STAS"/>
    <property type="match status" value="1"/>
</dbReference>
<dbReference type="PANTHER" id="PTHR33495:SF2">
    <property type="entry name" value="ANTI-SIGMA FACTOR ANTAGONIST TM_1081-RELATED"/>
    <property type="match status" value="1"/>
</dbReference>
<evidence type="ECO:0000259" key="3">
    <source>
        <dbReference type="PROSITE" id="PS50801"/>
    </source>
</evidence>
<name>A0AAJ2KVN3_ALKPS</name>
<dbReference type="GO" id="GO:0043856">
    <property type="term" value="F:anti-sigma factor antagonist activity"/>
    <property type="evidence" value="ECO:0007669"/>
    <property type="project" value="InterPro"/>
</dbReference>
<dbReference type="PANTHER" id="PTHR33495">
    <property type="entry name" value="ANTI-SIGMA FACTOR ANTAGONIST TM_1081-RELATED-RELATED"/>
    <property type="match status" value="1"/>
</dbReference>
<evidence type="ECO:0000313" key="4">
    <source>
        <dbReference type="EMBL" id="MDV2883870.1"/>
    </source>
</evidence>
<dbReference type="Pfam" id="PF01740">
    <property type="entry name" value="STAS"/>
    <property type="match status" value="1"/>
</dbReference>
<dbReference type="RefSeq" id="WP_323465713.1">
    <property type="nucleotide sequence ID" value="NZ_CP144224.1"/>
</dbReference>
<evidence type="ECO:0000313" key="5">
    <source>
        <dbReference type="Proteomes" id="UP001285636"/>
    </source>
</evidence>
<dbReference type="NCBIfam" id="TIGR00377">
    <property type="entry name" value="ant_ant_sig"/>
    <property type="match status" value="1"/>
</dbReference>
<evidence type="ECO:0000256" key="1">
    <source>
        <dbReference type="ARBA" id="ARBA00009013"/>
    </source>
</evidence>
<reference evidence="4" key="1">
    <citation type="submission" date="2023-10" db="EMBL/GenBank/DDBJ databases">
        <title>Screening of Alkalihalophilus pseudofirmusBZ-TG-HK211 and Its Alleviation of Salt Stress on Rapeseed Growth.</title>
        <authorList>
            <person name="Zhao B."/>
            <person name="Guo T."/>
        </authorList>
    </citation>
    <scope>NUCLEOTIDE SEQUENCE</scope>
    <source>
        <strain evidence="4">BZ-TG-HK211</strain>
    </source>
</reference>
<dbReference type="Gene3D" id="3.30.750.24">
    <property type="entry name" value="STAS domain"/>
    <property type="match status" value="1"/>
</dbReference>
<organism evidence="4 5">
    <name type="scientific">Alkalihalophilus pseudofirmus</name>
    <name type="common">Bacillus pseudofirmus</name>
    <dbReference type="NCBI Taxonomy" id="79885"/>
    <lineage>
        <taxon>Bacteria</taxon>
        <taxon>Bacillati</taxon>
        <taxon>Bacillota</taxon>
        <taxon>Bacilli</taxon>
        <taxon>Bacillales</taxon>
        <taxon>Bacillaceae</taxon>
        <taxon>Alkalihalophilus</taxon>
    </lineage>
</organism>
<dbReference type="InterPro" id="IPR036513">
    <property type="entry name" value="STAS_dom_sf"/>
</dbReference>
<comment type="caution">
    <text evidence="4">The sequence shown here is derived from an EMBL/GenBank/DDBJ whole genome shotgun (WGS) entry which is preliminary data.</text>
</comment>
<accession>A0AAJ2KVN3</accession>
<protein>
    <recommendedName>
        <fullName evidence="2">Anti-sigma factor antagonist</fullName>
    </recommendedName>
</protein>
<dbReference type="Proteomes" id="UP001285636">
    <property type="component" value="Unassembled WGS sequence"/>
</dbReference>
<dbReference type="CDD" id="cd07043">
    <property type="entry name" value="STAS_anti-anti-sigma_factors"/>
    <property type="match status" value="1"/>
</dbReference>
<gene>
    <name evidence="4" type="ORF">RYX45_01665</name>
</gene>
<dbReference type="InterPro" id="IPR003658">
    <property type="entry name" value="Anti-sigma_ant"/>
</dbReference>